<dbReference type="RefSeq" id="WP_185122482.1">
    <property type="nucleotide sequence ID" value="NZ_JACJVQ010000021.1"/>
</dbReference>
<keyword evidence="4 7" id="KW-0812">Transmembrane</keyword>
<dbReference type="Proteomes" id="UP000535838">
    <property type="component" value="Unassembled WGS sequence"/>
</dbReference>
<dbReference type="PANTHER" id="PTHR43663">
    <property type="entry name" value="CHROMATE TRANSPORT PROTEIN-RELATED"/>
    <property type="match status" value="1"/>
</dbReference>
<dbReference type="AlphaFoldDB" id="A0A841T4K2"/>
<proteinExistence type="inferred from homology"/>
<keyword evidence="6 7" id="KW-0472">Membrane</keyword>
<sequence>MLESLLLAFLKIGLFSFGGGYAVLPSIQSEVAGPGWLTEDVFARAISIAALSPGSIATNGATLIGYRIEGLPGAIVATVGIILPSLILTILIAMFFYRMRDSKWMRYVLYSLRPIITMLILYAAIRLLGMDADIGLNWATIATLLIIGGAVFGMLRYKLHPVLVIVASGLTGIILF</sequence>
<feature type="transmembrane region" description="Helical" evidence="7">
    <location>
        <begin position="74"/>
        <end position="96"/>
    </location>
</feature>
<gene>
    <name evidence="8" type="ORF">H7B67_24335</name>
</gene>
<name>A0A841T4K2_9BACL</name>
<evidence type="ECO:0000256" key="1">
    <source>
        <dbReference type="ARBA" id="ARBA00004651"/>
    </source>
</evidence>
<dbReference type="GO" id="GO:0015109">
    <property type="term" value="F:chromate transmembrane transporter activity"/>
    <property type="evidence" value="ECO:0007669"/>
    <property type="project" value="InterPro"/>
</dbReference>
<keyword evidence="3" id="KW-1003">Cell membrane</keyword>
<evidence type="ECO:0000313" key="9">
    <source>
        <dbReference type="Proteomes" id="UP000535838"/>
    </source>
</evidence>
<organism evidence="8 9">
    <name type="scientific">Cohnella thailandensis</name>
    <dbReference type="NCBI Taxonomy" id="557557"/>
    <lineage>
        <taxon>Bacteria</taxon>
        <taxon>Bacillati</taxon>
        <taxon>Bacillota</taxon>
        <taxon>Bacilli</taxon>
        <taxon>Bacillales</taxon>
        <taxon>Paenibacillaceae</taxon>
        <taxon>Cohnella</taxon>
    </lineage>
</organism>
<dbReference type="InterPro" id="IPR052518">
    <property type="entry name" value="CHR_Transporter"/>
</dbReference>
<dbReference type="PANTHER" id="PTHR43663:SF1">
    <property type="entry name" value="CHROMATE TRANSPORTER"/>
    <property type="match status" value="1"/>
</dbReference>
<evidence type="ECO:0000256" key="5">
    <source>
        <dbReference type="ARBA" id="ARBA00022989"/>
    </source>
</evidence>
<dbReference type="InterPro" id="IPR003370">
    <property type="entry name" value="Chromate_transpt"/>
</dbReference>
<dbReference type="GO" id="GO:0005886">
    <property type="term" value="C:plasma membrane"/>
    <property type="evidence" value="ECO:0007669"/>
    <property type="project" value="UniProtKB-SubCell"/>
</dbReference>
<accession>A0A841T4K2</accession>
<comment type="caution">
    <text evidence="8">The sequence shown here is derived from an EMBL/GenBank/DDBJ whole genome shotgun (WGS) entry which is preliminary data.</text>
</comment>
<evidence type="ECO:0000256" key="6">
    <source>
        <dbReference type="ARBA" id="ARBA00023136"/>
    </source>
</evidence>
<comment type="similarity">
    <text evidence="2">Belongs to the chromate ion transporter (CHR) (TC 2.A.51) family.</text>
</comment>
<feature type="transmembrane region" description="Helical" evidence="7">
    <location>
        <begin position="134"/>
        <end position="152"/>
    </location>
</feature>
<protein>
    <submittedName>
        <fullName evidence="8">Chromate transporter</fullName>
    </submittedName>
</protein>
<keyword evidence="5 7" id="KW-1133">Transmembrane helix</keyword>
<evidence type="ECO:0000256" key="7">
    <source>
        <dbReference type="SAM" id="Phobius"/>
    </source>
</evidence>
<keyword evidence="9" id="KW-1185">Reference proteome</keyword>
<dbReference type="Pfam" id="PF02417">
    <property type="entry name" value="Chromate_transp"/>
    <property type="match status" value="1"/>
</dbReference>
<evidence type="ECO:0000313" key="8">
    <source>
        <dbReference type="EMBL" id="MBB6637268.1"/>
    </source>
</evidence>
<feature type="transmembrane region" description="Helical" evidence="7">
    <location>
        <begin position="108"/>
        <end position="128"/>
    </location>
</feature>
<dbReference type="EMBL" id="JACJVQ010000021">
    <property type="protein sequence ID" value="MBB6637268.1"/>
    <property type="molecule type" value="Genomic_DNA"/>
</dbReference>
<reference evidence="8 9" key="1">
    <citation type="submission" date="2020-08" db="EMBL/GenBank/DDBJ databases">
        <title>Cohnella phylogeny.</title>
        <authorList>
            <person name="Dunlap C."/>
        </authorList>
    </citation>
    <scope>NUCLEOTIDE SEQUENCE [LARGE SCALE GENOMIC DNA]</scope>
    <source>
        <strain evidence="8 9">DSM 25241</strain>
    </source>
</reference>
<feature type="transmembrane region" description="Helical" evidence="7">
    <location>
        <begin position="6"/>
        <end position="24"/>
    </location>
</feature>
<comment type="subcellular location">
    <subcellularLocation>
        <location evidence="1">Cell membrane</location>
        <topology evidence="1">Multi-pass membrane protein</topology>
    </subcellularLocation>
</comment>
<evidence type="ECO:0000256" key="2">
    <source>
        <dbReference type="ARBA" id="ARBA00005262"/>
    </source>
</evidence>
<evidence type="ECO:0000256" key="3">
    <source>
        <dbReference type="ARBA" id="ARBA00022475"/>
    </source>
</evidence>
<evidence type="ECO:0000256" key="4">
    <source>
        <dbReference type="ARBA" id="ARBA00022692"/>
    </source>
</evidence>